<dbReference type="AlphaFoldDB" id="A0A6P1M3A0"/>
<organism evidence="1 2">
    <name type="scientific">Tichowtungia aerotolerans</name>
    <dbReference type="NCBI Taxonomy" id="2697043"/>
    <lineage>
        <taxon>Bacteria</taxon>
        <taxon>Pseudomonadati</taxon>
        <taxon>Kiritimatiellota</taxon>
        <taxon>Tichowtungiia</taxon>
        <taxon>Tichowtungiales</taxon>
        <taxon>Tichowtungiaceae</taxon>
        <taxon>Tichowtungia</taxon>
    </lineage>
</organism>
<name>A0A6P1M3A0_9BACT</name>
<accession>A0A6P1M3A0</accession>
<dbReference type="EMBL" id="CP047593">
    <property type="protein sequence ID" value="QHI69319.1"/>
    <property type="molecule type" value="Genomic_DNA"/>
</dbReference>
<dbReference type="RefSeq" id="WP_160628501.1">
    <property type="nucleotide sequence ID" value="NZ_CP047593.1"/>
</dbReference>
<reference evidence="1 2" key="1">
    <citation type="submission" date="2020-01" db="EMBL/GenBank/DDBJ databases">
        <title>Ponticoccus aerotolerans gen. nov., sp. nov., an anaerobic bacterium and proposal of Ponticoccusceae fam. nov., Ponticoccusles ord. nov. and Ponticoccuse classis nov. in the phylum Kiritimatiellaeota.</title>
        <authorList>
            <person name="Zhou L.Y."/>
            <person name="Du Z.J."/>
        </authorList>
    </citation>
    <scope>NUCLEOTIDE SEQUENCE [LARGE SCALE GENOMIC DNA]</scope>
    <source>
        <strain evidence="1 2">S-5007</strain>
    </source>
</reference>
<proteinExistence type="predicted"/>
<keyword evidence="2" id="KW-1185">Reference proteome</keyword>
<sequence length="99" mass="10902">MLVNVLFFVNILFRKWTVLGKDVGVISGECPVGDRACKTIAVGVAVGQVSHPAKSFLRILQEKVRCGVTAKMRERVARIEDSGAFKEEAPRKEDVLNDS</sequence>
<gene>
    <name evidence="1" type="ORF">GT409_07595</name>
</gene>
<evidence type="ECO:0000313" key="2">
    <source>
        <dbReference type="Proteomes" id="UP000464954"/>
    </source>
</evidence>
<evidence type="ECO:0000313" key="1">
    <source>
        <dbReference type="EMBL" id="QHI69319.1"/>
    </source>
</evidence>
<dbReference type="KEGG" id="taer:GT409_07595"/>
<dbReference type="Proteomes" id="UP000464954">
    <property type="component" value="Chromosome"/>
</dbReference>
<protein>
    <submittedName>
        <fullName evidence="1">Uncharacterized protein</fullName>
    </submittedName>
</protein>